<proteinExistence type="predicted"/>
<dbReference type="EMBL" id="LRRD01000019">
    <property type="protein sequence ID" value="KXW58250.1"/>
    <property type="molecule type" value="Genomic_DNA"/>
</dbReference>
<evidence type="ECO:0000256" key="5">
    <source>
        <dbReference type="ARBA" id="ARBA00022833"/>
    </source>
</evidence>
<gene>
    <name evidence="8" type="primary">bepA_4</name>
    <name evidence="8" type="ORF">FEMY_11930</name>
</gene>
<sequence>MKRWLLFLYVSMLSVHLTAYELPDLGDSSSMTLSSKDEMALGRQVMQEIRADPAYFNDPESVDFVSSVGHRLLAVSDDLGDQHHFEFFILEDPTLNAFALPGGFIGVHTALIEAADNESELASVLAHEISHVTQHHIARAMEDQNKNLPLSLAAMAAAILAARSSPDGAMGGVVGAQAGMVQAQLNFSRGNEREADRLGIRRLLKTDYDPRAMATFFTKLGRYGRFYEGAPAFLQTHPLTTERLAEIQDRLQNVPYRQVQDGPDFALIKARIQALVGTPHEALESFQNHDYDIHRSEDVPLLYGKAVALWRSRAYGEAQSLLEQVRAVSPPNALFDSLRAQITLDSGHVHQAILQFQHGLQRFPDERALNYGYITALLTAGLPEQALKIINERISLTSSDEQLYEFQSQAYSALNQQMMSHEALAHAYLLLDNPSAAMDQLQIALGAGDGNFYQKSQVEATMREIKAELAARKGNKK</sequence>
<evidence type="ECO:0000256" key="3">
    <source>
        <dbReference type="ARBA" id="ARBA00022723"/>
    </source>
</evidence>
<dbReference type="PANTHER" id="PTHR22726">
    <property type="entry name" value="METALLOENDOPEPTIDASE OMA1"/>
    <property type="match status" value="1"/>
</dbReference>
<keyword evidence="5" id="KW-0862">Zinc</keyword>
<dbReference type="RefSeq" id="WP_031596026.1">
    <property type="nucleotide sequence ID" value="NZ_CP053676.1"/>
</dbReference>
<evidence type="ECO:0000256" key="1">
    <source>
        <dbReference type="ARBA" id="ARBA00001947"/>
    </source>
</evidence>
<dbReference type="AlphaFoldDB" id="A0A149VYF6"/>
<dbReference type="GO" id="GO:0051603">
    <property type="term" value="P:proteolysis involved in protein catabolic process"/>
    <property type="evidence" value="ECO:0007669"/>
    <property type="project" value="TreeGrafter"/>
</dbReference>
<keyword evidence="2 8" id="KW-0645">Protease</keyword>
<keyword evidence="3" id="KW-0479">Metal-binding</keyword>
<dbReference type="Gene3D" id="3.30.2010.10">
    <property type="entry name" value="Metalloproteases ('zincins'), catalytic domain"/>
    <property type="match status" value="1"/>
</dbReference>
<dbReference type="EC" id="3.4.-.-" evidence="8"/>
<keyword evidence="6" id="KW-0482">Metalloprotease</keyword>
<evidence type="ECO:0000259" key="7">
    <source>
        <dbReference type="Pfam" id="PF01435"/>
    </source>
</evidence>
<name>A0A149VYF6_9PROT</name>
<dbReference type="GO" id="GO:0046872">
    <property type="term" value="F:metal ion binding"/>
    <property type="evidence" value="ECO:0007669"/>
    <property type="project" value="UniProtKB-KW"/>
</dbReference>
<dbReference type="GeneID" id="301709182"/>
<dbReference type="CDD" id="cd07333">
    <property type="entry name" value="M48C_bepA_like"/>
    <property type="match status" value="1"/>
</dbReference>
<protein>
    <submittedName>
        <fullName evidence="8">Beta-barrel assembly-enhancing protease</fullName>
        <ecNumber evidence="8">3.4.-.-</ecNumber>
    </submittedName>
</protein>
<dbReference type="SUPFAM" id="SSF48452">
    <property type="entry name" value="TPR-like"/>
    <property type="match status" value="1"/>
</dbReference>
<dbReference type="InterPro" id="IPR011990">
    <property type="entry name" value="TPR-like_helical_dom_sf"/>
</dbReference>
<reference evidence="8 9" key="1">
    <citation type="submission" date="2016-01" db="EMBL/GenBank/DDBJ databases">
        <title>Genome sequence of the acidophilic iron oxidising Ferrovum strain Z-31.</title>
        <authorList>
            <person name="Poehlein A."/>
            <person name="Ullrich S.R."/>
            <person name="Schloemann M."/>
            <person name="Muehling M."/>
            <person name="Daniel R."/>
        </authorList>
    </citation>
    <scope>NUCLEOTIDE SEQUENCE [LARGE SCALE GENOMIC DNA]</scope>
    <source>
        <strain evidence="8 9">Z-31</strain>
    </source>
</reference>
<keyword evidence="9" id="KW-1185">Reference proteome</keyword>
<dbReference type="GO" id="GO:0016020">
    <property type="term" value="C:membrane"/>
    <property type="evidence" value="ECO:0007669"/>
    <property type="project" value="TreeGrafter"/>
</dbReference>
<comment type="cofactor">
    <cofactor evidence="1">
        <name>Zn(2+)</name>
        <dbReference type="ChEBI" id="CHEBI:29105"/>
    </cofactor>
</comment>
<evidence type="ECO:0000313" key="9">
    <source>
        <dbReference type="Proteomes" id="UP000075653"/>
    </source>
</evidence>
<dbReference type="Proteomes" id="UP000075653">
    <property type="component" value="Unassembled WGS sequence"/>
</dbReference>
<organism evidence="8 9">
    <name type="scientific">Ferrovum myxofaciens</name>
    <dbReference type="NCBI Taxonomy" id="416213"/>
    <lineage>
        <taxon>Bacteria</taxon>
        <taxon>Pseudomonadati</taxon>
        <taxon>Pseudomonadota</taxon>
        <taxon>Betaproteobacteria</taxon>
        <taxon>Ferrovales</taxon>
        <taxon>Ferrovaceae</taxon>
        <taxon>Ferrovum</taxon>
    </lineage>
</organism>
<dbReference type="Pfam" id="PF01435">
    <property type="entry name" value="Peptidase_M48"/>
    <property type="match status" value="1"/>
</dbReference>
<evidence type="ECO:0000256" key="4">
    <source>
        <dbReference type="ARBA" id="ARBA00022801"/>
    </source>
</evidence>
<dbReference type="PANTHER" id="PTHR22726:SF1">
    <property type="entry name" value="METALLOENDOPEPTIDASE OMA1, MITOCHONDRIAL"/>
    <property type="match status" value="1"/>
</dbReference>
<dbReference type="InterPro" id="IPR001915">
    <property type="entry name" value="Peptidase_M48"/>
</dbReference>
<accession>A0A149VYF6</accession>
<dbReference type="PATRIC" id="fig|1789004.3.peg.1214"/>
<dbReference type="Gene3D" id="1.25.40.10">
    <property type="entry name" value="Tetratricopeptide repeat domain"/>
    <property type="match status" value="1"/>
</dbReference>
<dbReference type="InterPro" id="IPR051156">
    <property type="entry name" value="Mito/Outer_Membr_Metalloprot"/>
</dbReference>
<evidence type="ECO:0000256" key="2">
    <source>
        <dbReference type="ARBA" id="ARBA00022670"/>
    </source>
</evidence>
<dbReference type="STRING" id="1789004.FEMY_11930"/>
<accession>A0A8F3IFG0</accession>
<dbReference type="GO" id="GO:0004222">
    <property type="term" value="F:metalloendopeptidase activity"/>
    <property type="evidence" value="ECO:0007669"/>
    <property type="project" value="InterPro"/>
</dbReference>
<evidence type="ECO:0000313" key="8">
    <source>
        <dbReference type="EMBL" id="KXW58250.1"/>
    </source>
</evidence>
<comment type="caution">
    <text evidence="8">The sequence shown here is derived from an EMBL/GenBank/DDBJ whole genome shotgun (WGS) entry which is preliminary data.</text>
</comment>
<keyword evidence="4 8" id="KW-0378">Hydrolase</keyword>
<evidence type="ECO:0000256" key="6">
    <source>
        <dbReference type="ARBA" id="ARBA00023049"/>
    </source>
</evidence>
<feature type="domain" description="Peptidase M48" evidence="7">
    <location>
        <begin position="67"/>
        <end position="250"/>
    </location>
</feature>